<comment type="pathway">
    <text evidence="2">Lipid metabolism; fatty acid beta-oxidation.</text>
</comment>
<evidence type="ECO:0000313" key="10">
    <source>
        <dbReference type="EMBL" id="BDG73857.1"/>
    </source>
</evidence>
<evidence type="ECO:0000256" key="6">
    <source>
        <dbReference type="ARBA" id="ARBA00039545"/>
    </source>
</evidence>
<evidence type="ECO:0000256" key="1">
    <source>
        <dbReference type="ARBA" id="ARBA00004170"/>
    </source>
</evidence>
<dbReference type="Proteomes" id="UP000831327">
    <property type="component" value="Chromosome"/>
</dbReference>
<dbReference type="SUPFAM" id="SSF56801">
    <property type="entry name" value="Acetyl-CoA synthetase-like"/>
    <property type="match status" value="1"/>
</dbReference>
<evidence type="ECO:0000259" key="9">
    <source>
        <dbReference type="Pfam" id="PF13193"/>
    </source>
</evidence>
<evidence type="ECO:0000259" key="8">
    <source>
        <dbReference type="Pfam" id="PF00501"/>
    </source>
</evidence>
<dbReference type="Gene3D" id="3.40.50.12780">
    <property type="entry name" value="N-terminal domain of ligase-like"/>
    <property type="match status" value="1"/>
</dbReference>
<evidence type="ECO:0000313" key="11">
    <source>
        <dbReference type="Proteomes" id="UP000831327"/>
    </source>
</evidence>
<dbReference type="InterPro" id="IPR000873">
    <property type="entry name" value="AMP-dep_synth/lig_dom"/>
</dbReference>
<proteinExistence type="predicted"/>
<feature type="domain" description="AMP-binding enzyme C-terminal" evidence="9">
    <location>
        <begin position="396"/>
        <end position="470"/>
    </location>
</feature>
<dbReference type="Gene3D" id="3.30.300.30">
    <property type="match status" value="1"/>
</dbReference>
<dbReference type="PROSITE" id="PS00455">
    <property type="entry name" value="AMP_BINDING"/>
    <property type="match status" value="1"/>
</dbReference>
<name>A0ABN6P7V3_9PROT</name>
<gene>
    <name evidence="10" type="ORF">Rmf_37860</name>
</gene>
<evidence type="ECO:0000256" key="2">
    <source>
        <dbReference type="ARBA" id="ARBA00005005"/>
    </source>
</evidence>
<accession>A0ABN6P7V3</accession>
<dbReference type="PANTHER" id="PTHR43767:SF8">
    <property type="entry name" value="LONG-CHAIN-FATTY-ACID--COA LIGASE"/>
    <property type="match status" value="1"/>
</dbReference>
<reference evidence="10 11" key="1">
    <citation type="journal article" date="2016" name="Microbes Environ.">
        <title>Phylogenetically diverse aerobic anoxygenic phototrophic bacteria isolated from epilithic biofilms in Tama river, Japan.</title>
        <authorList>
            <person name="Hirose S."/>
            <person name="Matsuura K."/>
            <person name="Haruta S."/>
        </authorList>
    </citation>
    <scope>NUCLEOTIDE SEQUENCE [LARGE SCALE GENOMIC DNA]</scope>
    <source>
        <strain evidence="10 11">S08</strain>
    </source>
</reference>
<feature type="domain" description="AMP-dependent synthetase/ligase" evidence="8">
    <location>
        <begin position="15"/>
        <end position="345"/>
    </location>
</feature>
<dbReference type="CDD" id="cd04433">
    <property type="entry name" value="AFD_class_I"/>
    <property type="match status" value="1"/>
</dbReference>
<protein>
    <recommendedName>
        <fullName evidence="6">Long-chain-fatty-acid--CoA ligase</fullName>
        <ecNumber evidence="5">6.2.1.3</ecNumber>
    </recommendedName>
    <alternativeName>
        <fullName evidence="7">Long-chain acyl-CoA synthetase</fullName>
    </alternativeName>
</protein>
<evidence type="ECO:0000256" key="7">
    <source>
        <dbReference type="ARBA" id="ARBA00042773"/>
    </source>
</evidence>
<sequence>MRPWRIPDAVRELGRADPAAIAIIDAGREVPCSEFDQMARRMAAWLERQGLRPGDRVGITIRGNIDHLATTLALMRLGCDQIGLASHDTPAMRADLAQRVGAVAVIGDQAEDAVGSLGLLIPDHAAIAADPALDDSHIPTPGPDGTTVLIPSSGTTGRPKIIPMTERLLTLRGLARPQATARRCSAITAEFAQSRWSVLTAIAAGSCWAFHAPAKGPPLVDLVRRHGIEIVVLAPSRAEALLQEVPRMGGWPAGVALNLTGTAVPGALRARIQAELTRNLHVLYGATECGVVAIALPEDHARHPDGVGRAWSASAIIVDEAGRRLPPGTPGVLRILSAGRADGYLDDPAATAAAFLPGGWYHTGDIATLTPDGHVLFGGRGDDMMILGTINIFPTEIEGAALGFPGLADCAAFALPSAAHGDLPVLAVVEAAPGRLDTAALLAHCRARLGLRAPRKIVLVPAVPRNGVGKVLRHELAALAGRA</sequence>
<dbReference type="InterPro" id="IPR020845">
    <property type="entry name" value="AMP-binding_CS"/>
</dbReference>
<dbReference type="InterPro" id="IPR045851">
    <property type="entry name" value="AMP-bd_C_sf"/>
</dbReference>
<dbReference type="InterPro" id="IPR050237">
    <property type="entry name" value="ATP-dep_AMP-bd_enzyme"/>
</dbReference>
<keyword evidence="4" id="KW-0472">Membrane</keyword>
<dbReference type="Pfam" id="PF13193">
    <property type="entry name" value="AMP-binding_C"/>
    <property type="match status" value="1"/>
</dbReference>
<comment type="subcellular location">
    <subcellularLocation>
        <location evidence="1">Membrane</location>
        <topology evidence="1">Peripheral membrane protein</topology>
    </subcellularLocation>
</comment>
<keyword evidence="11" id="KW-1185">Reference proteome</keyword>
<dbReference type="EC" id="6.2.1.3" evidence="5"/>
<evidence type="ECO:0000256" key="4">
    <source>
        <dbReference type="ARBA" id="ARBA00023136"/>
    </source>
</evidence>
<dbReference type="InterPro" id="IPR025110">
    <property type="entry name" value="AMP-bd_C"/>
</dbReference>
<dbReference type="PANTHER" id="PTHR43767">
    <property type="entry name" value="LONG-CHAIN-FATTY-ACID--COA LIGASE"/>
    <property type="match status" value="1"/>
</dbReference>
<evidence type="ECO:0000256" key="5">
    <source>
        <dbReference type="ARBA" id="ARBA00026121"/>
    </source>
</evidence>
<organism evidence="10 11">
    <name type="scientific">Roseomonas fluvialis</name>
    <dbReference type="NCBI Taxonomy" id="1750527"/>
    <lineage>
        <taxon>Bacteria</taxon>
        <taxon>Pseudomonadati</taxon>
        <taxon>Pseudomonadota</taxon>
        <taxon>Alphaproteobacteria</taxon>
        <taxon>Acetobacterales</taxon>
        <taxon>Roseomonadaceae</taxon>
        <taxon>Roseomonas</taxon>
    </lineage>
</organism>
<dbReference type="EMBL" id="AP025637">
    <property type="protein sequence ID" value="BDG73857.1"/>
    <property type="molecule type" value="Genomic_DNA"/>
</dbReference>
<keyword evidence="3" id="KW-0436">Ligase</keyword>
<dbReference type="Pfam" id="PF00501">
    <property type="entry name" value="AMP-binding"/>
    <property type="match status" value="1"/>
</dbReference>
<evidence type="ECO:0000256" key="3">
    <source>
        <dbReference type="ARBA" id="ARBA00022598"/>
    </source>
</evidence>
<dbReference type="InterPro" id="IPR042099">
    <property type="entry name" value="ANL_N_sf"/>
</dbReference>